<dbReference type="InterPro" id="IPR050696">
    <property type="entry name" value="FtsA/MreB"/>
</dbReference>
<dbReference type="PANTHER" id="PTHR32432:SF3">
    <property type="entry name" value="ETHANOLAMINE UTILIZATION PROTEIN EUTJ"/>
    <property type="match status" value="1"/>
</dbReference>
<dbReference type="Proteomes" id="UP000228987">
    <property type="component" value="Unassembled WGS sequence"/>
</dbReference>
<dbReference type="EMBL" id="NVWI01000001">
    <property type="protein sequence ID" value="PCJ43749.1"/>
    <property type="molecule type" value="Genomic_DNA"/>
</dbReference>
<dbReference type="CDD" id="cd24049">
    <property type="entry name" value="ASKHA_NBD_PilM"/>
    <property type="match status" value="1"/>
</dbReference>
<organism evidence="1 2">
    <name type="scientific">SAR86 cluster bacterium</name>
    <dbReference type="NCBI Taxonomy" id="2030880"/>
    <lineage>
        <taxon>Bacteria</taxon>
        <taxon>Pseudomonadati</taxon>
        <taxon>Pseudomonadota</taxon>
        <taxon>Gammaproteobacteria</taxon>
        <taxon>SAR86 cluster</taxon>
    </lineage>
</organism>
<proteinExistence type="predicted"/>
<name>A0A2A5CIQ0_9GAMM</name>
<evidence type="ECO:0000313" key="1">
    <source>
        <dbReference type="EMBL" id="PCJ43749.1"/>
    </source>
</evidence>
<dbReference type="PIRSF" id="PIRSF019169">
    <property type="entry name" value="PilM"/>
    <property type="match status" value="1"/>
</dbReference>
<comment type="caution">
    <text evidence="1">The sequence shown here is derived from an EMBL/GenBank/DDBJ whole genome shotgun (WGS) entry which is preliminary data.</text>
</comment>
<accession>A0A2A5CIQ0</accession>
<reference evidence="2" key="1">
    <citation type="submission" date="2017-08" db="EMBL/GenBank/DDBJ databases">
        <title>A dynamic microbial community with high functional redundancy inhabits the cold, oxic subseafloor aquifer.</title>
        <authorList>
            <person name="Tully B.J."/>
            <person name="Wheat C.G."/>
            <person name="Glazer B.T."/>
            <person name="Huber J.A."/>
        </authorList>
    </citation>
    <scope>NUCLEOTIDE SEQUENCE [LARGE SCALE GENOMIC DNA]</scope>
</reference>
<dbReference type="SUPFAM" id="SSF53067">
    <property type="entry name" value="Actin-like ATPase domain"/>
    <property type="match status" value="2"/>
</dbReference>
<sequence length="353" mass="38316">MSIFGKKNTALHGVDISSSSIKLIELSKSGSKYKVENYASRPVPENAVVEKNINELEAVGDVIIKMASVLKTKTKDAAVAVAGSAVITKIIEMNASLTDAEMENQIIIEADQYIPYPLDEVAIDFERQGPSPKNEEMVQVLLAACKKENVDLRVAVLEAGGFTAKIVDIEAYAMERAYRLLQEQMDLPKAKLVAIVDIGSTMTTLYILNDGVSIYTREQIFGGAQLSSEIQIRYGIQPNEVEAALKEGNLPEGYEEEVLSPFKEEITEQISRALQFFFSSSQYNDIDLIVLAGGTAATKGLAAQVEEVLSCETIVANPFAKMSLGAKVNKAQLKNDASSLLMACGLAARGFME</sequence>
<dbReference type="NCBIfam" id="TIGR01175">
    <property type="entry name" value="pilM"/>
    <property type="match status" value="1"/>
</dbReference>
<dbReference type="AlphaFoldDB" id="A0A2A5CIQ0"/>
<protein>
    <submittedName>
        <fullName evidence="1">Pilus assembly protein PilM</fullName>
    </submittedName>
</protein>
<dbReference type="Gene3D" id="3.30.420.40">
    <property type="match status" value="2"/>
</dbReference>
<dbReference type="PANTHER" id="PTHR32432">
    <property type="entry name" value="CELL DIVISION PROTEIN FTSA-RELATED"/>
    <property type="match status" value="1"/>
</dbReference>
<dbReference type="Pfam" id="PF11104">
    <property type="entry name" value="PilM_2"/>
    <property type="match status" value="1"/>
</dbReference>
<dbReference type="InterPro" id="IPR005883">
    <property type="entry name" value="PilM"/>
</dbReference>
<dbReference type="Gene3D" id="3.30.1490.300">
    <property type="match status" value="1"/>
</dbReference>
<gene>
    <name evidence="1" type="ORF">COA71_02450</name>
</gene>
<dbReference type="InterPro" id="IPR043129">
    <property type="entry name" value="ATPase_NBD"/>
</dbReference>
<evidence type="ECO:0000313" key="2">
    <source>
        <dbReference type="Proteomes" id="UP000228987"/>
    </source>
</evidence>